<name>A0A9D2J628_9MICO</name>
<dbReference type="AlphaFoldDB" id="A0A9D2J628"/>
<dbReference type="Proteomes" id="UP000824037">
    <property type="component" value="Unassembled WGS sequence"/>
</dbReference>
<dbReference type="GO" id="GO:0003723">
    <property type="term" value="F:RNA binding"/>
    <property type="evidence" value="ECO:0007669"/>
    <property type="project" value="InterPro"/>
</dbReference>
<dbReference type="CDD" id="cd04171">
    <property type="entry name" value="SelB"/>
    <property type="match status" value="1"/>
</dbReference>
<dbReference type="InterPro" id="IPR015191">
    <property type="entry name" value="SelB_WHD4"/>
</dbReference>
<dbReference type="Pfam" id="PF09107">
    <property type="entry name" value="WHD_3rd_SelB"/>
    <property type="match status" value="1"/>
</dbReference>
<comment type="subcellular location">
    <subcellularLocation>
        <location evidence="1">Cytoplasm</location>
    </subcellularLocation>
</comment>
<dbReference type="GO" id="GO:0001514">
    <property type="term" value="P:selenocysteine incorporation"/>
    <property type="evidence" value="ECO:0007669"/>
    <property type="project" value="InterPro"/>
</dbReference>
<dbReference type="SUPFAM" id="SSF52540">
    <property type="entry name" value="P-loop containing nucleoside triphosphate hydrolases"/>
    <property type="match status" value="1"/>
</dbReference>
<reference evidence="6" key="2">
    <citation type="submission" date="2021-04" db="EMBL/GenBank/DDBJ databases">
        <authorList>
            <person name="Gilroy R."/>
        </authorList>
    </citation>
    <scope>NUCLEOTIDE SEQUENCE</scope>
    <source>
        <strain evidence="6">ChiGjej4B4-7305</strain>
    </source>
</reference>
<dbReference type="PANTHER" id="PTHR43721">
    <property type="entry name" value="ELONGATION FACTOR TU-RELATED"/>
    <property type="match status" value="1"/>
</dbReference>
<organism evidence="6 7">
    <name type="scientific">Candidatus Ruania gallistercoris</name>
    <dbReference type="NCBI Taxonomy" id="2838746"/>
    <lineage>
        <taxon>Bacteria</taxon>
        <taxon>Bacillati</taxon>
        <taxon>Actinomycetota</taxon>
        <taxon>Actinomycetes</taxon>
        <taxon>Micrococcales</taxon>
        <taxon>Ruaniaceae</taxon>
        <taxon>Ruania</taxon>
    </lineage>
</organism>
<dbReference type="InterPro" id="IPR036388">
    <property type="entry name" value="WH-like_DNA-bd_sf"/>
</dbReference>
<reference evidence="6" key="1">
    <citation type="journal article" date="2021" name="PeerJ">
        <title>Extensive microbial diversity within the chicken gut microbiome revealed by metagenomics and culture.</title>
        <authorList>
            <person name="Gilroy R."/>
            <person name="Ravi A."/>
            <person name="Getino M."/>
            <person name="Pursley I."/>
            <person name="Horton D.L."/>
            <person name="Alikhan N.F."/>
            <person name="Baker D."/>
            <person name="Gharbi K."/>
            <person name="Hall N."/>
            <person name="Watson M."/>
            <person name="Adriaenssens E.M."/>
            <person name="Foster-Nyarko E."/>
            <person name="Jarju S."/>
            <person name="Secka A."/>
            <person name="Antonio M."/>
            <person name="Oren A."/>
            <person name="Chaudhuri R.R."/>
            <person name="La Ragione R."/>
            <person name="Hildebrand F."/>
            <person name="Pallen M.J."/>
        </authorList>
    </citation>
    <scope>NUCLEOTIDE SEQUENCE</scope>
    <source>
        <strain evidence="6">ChiGjej4B4-7305</strain>
    </source>
</reference>
<gene>
    <name evidence="6" type="primary">selB</name>
    <name evidence="6" type="ORF">H9815_17075</name>
</gene>
<accession>A0A9D2J628</accession>
<comment type="caution">
    <text evidence="6">The sequence shown here is derived from an EMBL/GenBank/DDBJ whole genome shotgun (WGS) entry which is preliminary data.</text>
</comment>
<keyword evidence="3" id="KW-0648">Protein biosynthesis</keyword>
<dbReference type="Pfam" id="PF25461">
    <property type="entry name" value="Beta-barrel_SelB"/>
    <property type="match status" value="1"/>
</dbReference>
<dbReference type="InterPro" id="IPR036390">
    <property type="entry name" value="WH_DNA-bd_sf"/>
</dbReference>
<evidence type="ECO:0000256" key="1">
    <source>
        <dbReference type="ARBA" id="ARBA00004496"/>
    </source>
</evidence>
<dbReference type="GO" id="GO:0003924">
    <property type="term" value="F:GTPase activity"/>
    <property type="evidence" value="ECO:0007669"/>
    <property type="project" value="InterPro"/>
</dbReference>
<evidence type="ECO:0000259" key="5">
    <source>
        <dbReference type="PROSITE" id="PS51722"/>
    </source>
</evidence>
<dbReference type="SUPFAM" id="SSF46785">
    <property type="entry name" value="Winged helix' DNA-binding domain"/>
    <property type="match status" value="1"/>
</dbReference>
<dbReference type="Gene3D" id="1.10.10.2770">
    <property type="match status" value="1"/>
</dbReference>
<dbReference type="InterPro" id="IPR027417">
    <property type="entry name" value="P-loop_NTPase"/>
</dbReference>
<dbReference type="InterPro" id="IPR004535">
    <property type="entry name" value="Transl_elong_SelB"/>
</dbReference>
<keyword evidence="2" id="KW-0963">Cytoplasm</keyword>
<proteinExistence type="predicted"/>
<dbReference type="Gene3D" id="2.40.30.10">
    <property type="entry name" value="Translation factors"/>
    <property type="match status" value="1"/>
</dbReference>
<dbReference type="Pfam" id="PF00009">
    <property type="entry name" value="GTP_EFTU"/>
    <property type="match status" value="1"/>
</dbReference>
<evidence type="ECO:0000313" key="6">
    <source>
        <dbReference type="EMBL" id="HIZ37492.1"/>
    </source>
</evidence>
<dbReference type="GO" id="GO:0005829">
    <property type="term" value="C:cytosol"/>
    <property type="evidence" value="ECO:0007669"/>
    <property type="project" value="TreeGrafter"/>
</dbReference>
<evidence type="ECO:0000256" key="3">
    <source>
        <dbReference type="ARBA" id="ARBA00022917"/>
    </source>
</evidence>
<dbReference type="PANTHER" id="PTHR43721:SF22">
    <property type="entry name" value="ELONGATION FACTOR TU, MITOCHONDRIAL"/>
    <property type="match status" value="1"/>
</dbReference>
<feature type="domain" description="Tr-type G" evidence="5">
    <location>
        <begin position="1"/>
        <end position="173"/>
    </location>
</feature>
<dbReference type="EMBL" id="DXBY01000295">
    <property type="protein sequence ID" value="HIZ37492.1"/>
    <property type="molecule type" value="Genomic_DNA"/>
</dbReference>
<dbReference type="NCBIfam" id="TIGR00475">
    <property type="entry name" value="selB"/>
    <property type="match status" value="1"/>
</dbReference>
<keyword evidence="4" id="KW-0547">Nucleotide-binding</keyword>
<dbReference type="GO" id="GO:0003746">
    <property type="term" value="F:translation elongation factor activity"/>
    <property type="evidence" value="ECO:0007669"/>
    <property type="project" value="UniProtKB-KW"/>
</dbReference>
<dbReference type="InterPro" id="IPR000795">
    <property type="entry name" value="T_Tr_GTP-bd_dom"/>
</dbReference>
<dbReference type="SUPFAM" id="SSF50447">
    <property type="entry name" value="Translation proteins"/>
    <property type="match status" value="1"/>
</dbReference>
<evidence type="ECO:0000256" key="2">
    <source>
        <dbReference type="ARBA" id="ARBA00022490"/>
    </source>
</evidence>
<evidence type="ECO:0000313" key="7">
    <source>
        <dbReference type="Proteomes" id="UP000824037"/>
    </source>
</evidence>
<dbReference type="InterPro" id="IPR050055">
    <property type="entry name" value="EF-Tu_GTPase"/>
</dbReference>
<dbReference type="InterPro" id="IPR057335">
    <property type="entry name" value="Beta-barrel_SelB"/>
</dbReference>
<evidence type="ECO:0000256" key="4">
    <source>
        <dbReference type="ARBA" id="ARBA00023134"/>
    </source>
</evidence>
<sequence>MSTYVVATAGHVDHGKSALVRALTGIEPDRLAEERRRGLTVDLGFAWTTLVPGCEVAFVDVPGHERFLGNMLAGLGPAPVVCFVVAADEGWQAQSSDHRDALAALGIDRGVLVLSRADRADSTRAEQVLAQARIELVGTGLADAPAVLTSAVTGAGLAELREVLAGVLAETAVPDAEERVRLWLDRSFTISGAGTVVTGTLAGGTIRRGDRLALAGEGDPVPVTVRGLQSRGESVEALGPTNRVAVNLRGLEPEQARRGTALLTPGVWPETSAVDVRRNTGEPFGTSLVEVNVHVGTAALTGRLRPFDGEHARITFTHPAPVVLGDRLVLRSPGSRRVRAGAVVLDADPPELTRRGDGRRRAAVLGARQTPVPGRPVAPGHLRAEVARRGAVLVARLTELGLVAAGTAPPGGVQVVGDWWVDPAALDRWQSQLTELVAQLHDEDPLAAGVSRGAAVDALDLPSETLLNAVVAAAGIEDRDGYLARSGHRQHLGPAEQAVAELEIRLRAAPFRAPEAAELVALGLGPKELAAAERVGRLLRFPGEIVLLPDAPARAMRELAALPQPFTASAAKEALGSTRRVAIPLLEYLDARGWTRRLDATQREVVRTRR</sequence>
<dbReference type="PROSITE" id="PS51722">
    <property type="entry name" value="G_TR_2"/>
    <property type="match status" value="1"/>
</dbReference>
<protein>
    <submittedName>
        <fullName evidence="6">Selenocysteine-specific translation elongation factor</fullName>
    </submittedName>
</protein>
<keyword evidence="4" id="KW-0342">GTP-binding</keyword>
<dbReference type="InterPro" id="IPR009000">
    <property type="entry name" value="Transl_B-barrel_sf"/>
</dbReference>
<dbReference type="GO" id="GO:0005525">
    <property type="term" value="F:GTP binding"/>
    <property type="evidence" value="ECO:0007669"/>
    <property type="project" value="UniProtKB-KW"/>
</dbReference>
<keyword evidence="6" id="KW-0251">Elongation factor</keyword>
<dbReference type="Gene3D" id="1.10.10.10">
    <property type="entry name" value="Winged helix-like DNA-binding domain superfamily/Winged helix DNA-binding domain"/>
    <property type="match status" value="1"/>
</dbReference>
<dbReference type="Gene3D" id="3.40.50.300">
    <property type="entry name" value="P-loop containing nucleotide triphosphate hydrolases"/>
    <property type="match status" value="1"/>
</dbReference>